<keyword evidence="1" id="KW-0472">Membrane</keyword>
<dbReference type="InterPro" id="IPR003675">
    <property type="entry name" value="Rce1/LyrA-like_dom"/>
</dbReference>
<dbReference type="Pfam" id="PF02517">
    <property type="entry name" value="Rce1-like"/>
    <property type="match status" value="1"/>
</dbReference>
<sequence length="297" mass="33156">MFKNGNGQVRSGWVLILAVIVYLIGQSVFMFPGLLAWMAMEKGEILGLSESEILTKIEAFPWISLLTNGGGVIGAIIVTWLLWKLIFKRKLRDMGFHRSRGDFLFGLFLGAISITIIFLVLFVSKQITLENGMMHPIFSMYTLTYLLLFILVGFSEEMFFRGLIVSTLRSRGNSTVVVYVVSALIFGLAHGANPNASLLGIINIFLVGLLFIYMYVVTERLWLPIGYHITWNYFQGNVFGFPVSGTNPHGIYHVTVDDNTSFLTGGSFGLEGGLMATILIIVGFIATRWYASRRKHA</sequence>
<feature type="transmembrane region" description="Helical" evidence="1">
    <location>
        <begin position="103"/>
        <end position="124"/>
    </location>
</feature>
<feature type="transmembrane region" description="Helical" evidence="1">
    <location>
        <begin position="12"/>
        <end position="39"/>
    </location>
</feature>
<reference evidence="3 4" key="1">
    <citation type="submission" date="2023-10" db="EMBL/GenBank/DDBJ databases">
        <title>Virgibacillus halophilus 5B73C genome.</title>
        <authorList>
            <person name="Miliotis G."/>
            <person name="Sengupta P."/>
            <person name="Hameed A."/>
            <person name="Chuvochina M."/>
            <person name="Mcdonagh F."/>
            <person name="Simpson A.C."/>
            <person name="Singh N.K."/>
            <person name="Rekha P.D."/>
            <person name="Raman K."/>
            <person name="Hugenholtz P."/>
            <person name="Venkateswaran K."/>
        </authorList>
    </citation>
    <scope>NUCLEOTIDE SEQUENCE [LARGE SCALE GENOMIC DNA]</scope>
    <source>
        <strain evidence="3 4">5B73C</strain>
    </source>
</reference>
<feature type="transmembrane region" description="Helical" evidence="1">
    <location>
        <begin position="272"/>
        <end position="291"/>
    </location>
</feature>
<keyword evidence="4" id="KW-1185">Reference proteome</keyword>
<keyword evidence="1" id="KW-0812">Transmembrane</keyword>
<accession>A0ABU5C851</accession>
<feature type="transmembrane region" description="Helical" evidence="1">
    <location>
        <begin position="59"/>
        <end position="83"/>
    </location>
</feature>
<dbReference type="RefSeq" id="WP_390357724.1">
    <property type="nucleotide sequence ID" value="NZ_JBHUIZ010000016.1"/>
</dbReference>
<dbReference type="PANTHER" id="PTHR39430">
    <property type="entry name" value="MEMBRANE-ASSOCIATED PROTEASE-RELATED"/>
    <property type="match status" value="1"/>
</dbReference>
<organism evidence="3 4">
    <name type="scientific">Tigheibacillus halophilus</name>
    <dbReference type="NCBI Taxonomy" id="361280"/>
    <lineage>
        <taxon>Bacteria</taxon>
        <taxon>Bacillati</taxon>
        <taxon>Bacillota</taxon>
        <taxon>Bacilli</taxon>
        <taxon>Bacillales</taxon>
        <taxon>Bacillaceae</taxon>
        <taxon>Tigheibacillus</taxon>
    </lineage>
</organism>
<evidence type="ECO:0000313" key="3">
    <source>
        <dbReference type="EMBL" id="MDY0395526.1"/>
    </source>
</evidence>
<comment type="caution">
    <text evidence="3">The sequence shown here is derived from an EMBL/GenBank/DDBJ whole genome shotgun (WGS) entry which is preliminary data.</text>
</comment>
<dbReference type="EMBL" id="JAWDIP010000003">
    <property type="protein sequence ID" value="MDY0395526.1"/>
    <property type="molecule type" value="Genomic_DNA"/>
</dbReference>
<gene>
    <name evidence="3" type="ORF">RWE15_15175</name>
</gene>
<protein>
    <submittedName>
        <fullName evidence="3">Type II CAAX endopeptidase family protein</fullName>
    </submittedName>
</protein>
<proteinExistence type="predicted"/>
<feature type="domain" description="CAAX prenyl protease 2/Lysostaphin resistance protein A-like" evidence="2">
    <location>
        <begin position="141"/>
        <end position="234"/>
    </location>
</feature>
<feature type="transmembrane region" description="Helical" evidence="1">
    <location>
        <begin position="198"/>
        <end position="218"/>
    </location>
</feature>
<feature type="transmembrane region" description="Helical" evidence="1">
    <location>
        <begin position="136"/>
        <end position="155"/>
    </location>
</feature>
<feature type="transmembrane region" description="Helical" evidence="1">
    <location>
        <begin position="230"/>
        <end position="252"/>
    </location>
</feature>
<evidence type="ECO:0000313" key="4">
    <source>
        <dbReference type="Proteomes" id="UP001281447"/>
    </source>
</evidence>
<evidence type="ECO:0000259" key="2">
    <source>
        <dbReference type="Pfam" id="PF02517"/>
    </source>
</evidence>
<evidence type="ECO:0000256" key="1">
    <source>
        <dbReference type="SAM" id="Phobius"/>
    </source>
</evidence>
<dbReference type="Proteomes" id="UP001281447">
    <property type="component" value="Unassembled WGS sequence"/>
</dbReference>
<keyword evidence="1" id="KW-1133">Transmembrane helix</keyword>
<feature type="transmembrane region" description="Helical" evidence="1">
    <location>
        <begin position="176"/>
        <end position="192"/>
    </location>
</feature>
<dbReference type="PANTHER" id="PTHR39430:SF1">
    <property type="entry name" value="PROTEASE"/>
    <property type="match status" value="1"/>
</dbReference>
<name>A0ABU5C851_9BACI</name>